<dbReference type="Proteomes" id="UP000240572">
    <property type="component" value="Unassembled WGS sequence"/>
</dbReference>
<protein>
    <submittedName>
        <fullName evidence="1">Uncharacterized protein</fullName>
    </submittedName>
</protein>
<gene>
    <name evidence="1" type="ORF">B0I18_107199</name>
</gene>
<keyword evidence="2" id="KW-1185">Reference proteome</keyword>
<name>A0A2P8D0P8_9BACT</name>
<reference evidence="1 2" key="1">
    <citation type="submission" date="2018-03" db="EMBL/GenBank/DDBJ databases">
        <title>Genomic Encyclopedia of Type Strains, Phase III (KMG-III): the genomes of soil and plant-associated and newly described type strains.</title>
        <authorList>
            <person name="Whitman W."/>
        </authorList>
    </citation>
    <scope>NUCLEOTIDE SEQUENCE [LARGE SCALE GENOMIC DNA]</scope>
    <source>
        <strain evidence="1 2">CGMCC 1.12700</strain>
    </source>
</reference>
<accession>A0A2P8D0P8</accession>
<evidence type="ECO:0000313" key="1">
    <source>
        <dbReference type="EMBL" id="PSK90787.1"/>
    </source>
</evidence>
<dbReference type="RefSeq" id="WP_106524057.1">
    <property type="nucleotide sequence ID" value="NZ_PYGD01000007.1"/>
</dbReference>
<organism evidence="1 2">
    <name type="scientific">Taibaiella chishuiensis</name>
    <dbReference type="NCBI Taxonomy" id="1434707"/>
    <lineage>
        <taxon>Bacteria</taxon>
        <taxon>Pseudomonadati</taxon>
        <taxon>Bacteroidota</taxon>
        <taxon>Chitinophagia</taxon>
        <taxon>Chitinophagales</taxon>
        <taxon>Chitinophagaceae</taxon>
        <taxon>Taibaiella</taxon>
    </lineage>
</organism>
<dbReference type="AlphaFoldDB" id="A0A2P8D0P8"/>
<dbReference type="EMBL" id="PYGD01000007">
    <property type="protein sequence ID" value="PSK90787.1"/>
    <property type="molecule type" value="Genomic_DNA"/>
</dbReference>
<evidence type="ECO:0000313" key="2">
    <source>
        <dbReference type="Proteomes" id="UP000240572"/>
    </source>
</evidence>
<sequence length="225" mass="26472">MIKNLEKRTLPQTDIAGTKFLANSITGEFIQVENSENQFSIFDMIIHDNHLEMLFDKSTCRPYEGNWSEAPESENLQYVWLRPVSQLDPDGMNIMLEGGLIKWEEYYPGELPTVKIHDTLFYIDPERKGFREVENRWNIIPFNDVVSHDKHGIYYDKRSKNSAFLINPFDPPKSLPEHIVFAELPPVKEFVQIYTRIKTKQDIAIERKHKVYSAIKRKNKKGRRT</sequence>
<dbReference type="OrthoDB" id="798680at2"/>
<proteinExistence type="predicted"/>
<comment type="caution">
    <text evidence="1">The sequence shown here is derived from an EMBL/GenBank/DDBJ whole genome shotgun (WGS) entry which is preliminary data.</text>
</comment>